<organism evidence="1 2">
    <name type="scientific">Microbulbifer okhotskensis</name>
    <dbReference type="NCBI Taxonomy" id="2926617"/>
    <lineage>
        <taxon>Bacteria</taxon>
        <taxon>Pseudomonadati</taxon>
        <taxon>Pseudomonadota</taxon>
        <taxon>Gammaproteobacteria</taxon>
        <taxon>Cellvibrionales</taxon>
        <taxon>Microbulbiferaceae</taxon>
        <taxon>Microbulbifer</taxon>
    </lineage>
</organism>
<protein>
    <submittedName>
        <fullName evidence="1">Uncharacterized protein</fullName>
    </submittedName>
</protein>
<sequence length="92" mass="10300">MNINFVWSTLTSCEENNETHASPDFLAFDALAASRASGLEVSHNTFWEGGGSSSGATNYLIIKAQYRVIPSIKELTWKQIRFNKKRVHKAPL</sequence>
<dbReference type="Proteomes" id="UP001139028">
    <property type="component" value="Unassembled WGS sequence"/>
</dbReference>
<comment type="caution">
    <text evidence="1">The sequence shown here is derived from an EMBL/GenBank/DDBJ whole genome shotgun (WGS) entry which is preliminary data.</text>
</comment>
<gene>
    <name evidence="1" type="ORF">MO867_12795</name>
</gene>
<dbReference type="AlphaFoldDB" id="A0A9X2EPZ3"/>
<keyword evidence="2" id="KW-1185">Reference proteome</keyword>
<accession>A0A9X2EPZ3</accession>
<evidence type="ECO:0000313" key="1">
    <source>
        <dbReference type="EMBL" id="MCO1335210.1"/>
    </source>
</evidence>
<dbReference type="EMBL" id="JALBWM010000054">
    <property type="protein sequence ID" value="MCO1335210.1"/>
    <property type="molecule type" value="Genomic_DNA"/>
</dbReference>
<name>A0A9X2EPZ3_9GAMM</name>
<evidence type="ECO:0000313" key="2">
    <source>
        <dbReference type="Proteomes" id="UP001139028"/>
    </source>
</evidence>
<dbReference type="RefSeq" id="WP_252468291.1">
    <property type="nucleotide sequence ID" value="NZ_JALBWM010000054.1"/>
</dbReference>
<reference evidence="1" key="1">
    <citation type="journal article" date="2022" name="Arch. Microbiol.">
        <title>Microbulbifer okhotskensis sp. nov., isolated from a deep bottom sediment of the Okhotsk Sea.</title>
        <authorList>
            <person name="Romanenko L."/>
            <person name="Kurilenko V."/>
            <person name="Otstavnykh N."/>
            <person name="Velansky P."/>
            <person name="Isaeva M."/>
            <person name="Mikhailov V."/>
        </authorList>
    </citation>
    <scope>NUCLEOTIDE SEQUENCE</scope>
    <source>
        <strain evidence="1">OS29</strain>
    </source>
</reference>
<proteinExistence type="predicted"/>